<dbReference type="Proteomes" id="UP000683360">
    <property type="component" value="Unassembled WGS sequence"/>
</dbReference>
<comment type="caution">
    <text evidence="2">The sequence shown here is derived from an EMBL/GenBank/DDBJ whole genome shotgun (WGS) entry which is preliminary data.</text>
</comment>
<gene>
    <name evidence="2" type="ORF">MEDL_82</name>
</gene>
<reference evidence="2" key="1">
    <citation type="submission" date="2021-03" db="EMBL/GenBank/DDBJ databases">
        <authorList>
            <person name="Bekaert M."/>
        </authorList>
    </citation>
    <scope>NUCLEOTIDE SEQUENCE</scope>
</reference>
<feature type="coiled-coil region" evidence="1">
    <location>
        <begin position="137"/>
        <end position="164"/>
    </location>
</feature>
<protein>
    <submittedName>
        <fullName evidence="2">Uncharacterized protein</fullName>
    </submittedName>
</protein>
<name>A0A8S3PLI3_MYTED</name>
<evidence type="ECO:0000313" key="3">
    <source>
        <dbReference type="Proteomes" id="UP000683360"/>
    </source>
</evidence>
<dbReference type="Gene3D" id="3.60.10.10">
    <property type="entry name" value="Endonuclease/exonuclease/phosphatase"/>
    <property type="match status" value="1"/>
</dbReference>
<dbReference type="EMBL" id="CAJPWZ010000004">
    <property type="protein sequence ID" value="CAG2184425.1"/>
    <property type="molecule type" value="Genomic_DNA"/>
</dbReference>
<keyword evidence="1" id="KW-0175">Coiled coil</keyword>
<dbReference type="AlphaFoldDB" id="A0A8S3PLI3"/>
<accession>A0A8S3PLI3</accession>
<proteinExistence type="predicted"/>
<evidence type="ECO:0000256" key="1">
    <source>
        <dbReference type="SAM" id="Coils"/>
    </source>
</evidence>
<dbReference type="OrthoDB" id="6131042at2759"/>
<evidence type="ECO:0000313" key="2">
    <source>
        <dbReference type="EMBL" id="CAG2184425.1"/>
    </source>
</evidence>
<keyword evidence="3" id="KW-1185">Reference proteome</keyword>
<organism evidence="2 3">
    <name type="scientific">Mytilus edulis</name>
    <name type="common">Blue mussel</name>
    <dbReference type="NCBI Taxonomy" id="6550"/>
    <lineage>
        <taxon>Eukaryota</taxon>
        <taxon>Metazoa</taxon>
        <taxon>Spiralia</taxon>
        <taxon>Lophotrochozoa</taxon>
        <taxon>Mollusca</taxon>
        <taxon>Bivalvia</taxon>
        <taxon>Autobranchia</taxon>
        <taxon>Pteriomorphia</taxon>
        <taxon>Mytilida</taxon>
        <taxon>Mytiloidea</taxon>
        <taxon>Mytilidae</taxon>
        <taxon>Mytilinae</taxon>
        <taxon>Mytilus</taxon>
    </lineage>
</organism>
<sequence>MFDYENLPRNSIPLHRVTSCNCAPNNYGHKLLNVCKRNNMYIANSRVGNDKGIGKKTCNDTSVIDYLLLSSNLFPVVKEFDIMEFDPLVSDVHCQLHVVIQAPVILYNSNDELSQFCSENMSKWRKEKCSEFLDNVKSDHDCQLEQLLLELDNLEVQQGIHQNEMNKVVERISNFFQSVATKTFGKYKPFKNRKPKSDNKPWFNKQCFDSRKKFHKARKRYSFIKNADNRKHMKNASKSYKIEISKANELYQRNIGNKLRQTKKSDKDIEAQIQLFREKLQKRGYVADEIDPLITTTMKRTRESTLRYITRKKGKSPPLCFITKCNPRVKQLGKTLRKHWHLISNDGTANQLFQKPPIIAYQKHKNLKEYLTSSKLK</sequence>
<dbReference type="InterPro" id="IPR036691">
    <property type="entry name" value="Endo/exonu/phosph_ase_sf"/>
</dbReference>